<evidence type="ECO:0000313" key="3">
    <source>
        <dbReference type="Proteomes" id="UP001249851"/>
    </source>
</evidence>
<accession>A0AAD9QNP4</accession>
<proteinExistence type="predicted"/>
<protein>
    <recommendedName>
        <fullName evidence="1">Integrase catalytic domain-containing protein</fullName>
    </recommendedName>
</protein>
<name>A0AAD9QNP4_ACRCE</name>
<reference evidence="2" key="1">
    <citation type="journal article" date="2023" name="G3 (Bethesda)">
        <title>Whole genome assembly and annotation of the endangered Caribbean coral Acropora cervicornis.</title>
        <authorList>
            <person name="Selwyn J.D."/>
            <person name="Vollmer S.V."/>
        </authorList>
    </citation>
    <scope>NUCLEOTIDE SEQUENCE</scope>
    <source>
        <strain evidence="2">K2</strain>
    </source>
</reference>
<gene>
    <name evidence="2" type="ORF">P5673_012092</name>
</gene>
<organism evidence="2 3">
    <name type="scientific">Acropora cervicornis</name>
    <name type="common">Staghorn coral</name>
    <dbReference type="NCBI Taxonomy" id="6130"/>
    <lineage>
        <taxon>Eukaryota</taxon>
        <taxon>Metazoa</taxon>
        <taxon>Cnidaria</taxon>
        <taxon>Anthozoa</taxon>
        <taxon>Hexacorallia</taxon>
        <taxon>Scleractinia</taxon>
        <taxon>Astrocoeniina</taxon>
        <taxon>Acroporidae</taxon>
        <taxon>Acropora</taxon>
    </lineage>
</organism>
<comment type="caution">
    <text evidence="2">The sequence shown here is derived from an EMBL/GenBank/DDBJ whole genome shotgun (WGS) entry which is preliminary data.</text>
</comment>
<dbReference type="InterPro" id="IPR036397">
    <property type="entry name" value="RNaseH_sf"/>
</dbReference>
<dbReference type="InterPro" id="IPR001584">
    <property type="entry name" value="Integrase_cat-core"/>
</dbReference>
<evidence type="ECO:0000313" key="2">
    <source>
        <dbReference type="EMBL" id="KAK2564623.1"/>
    </source>
</evidence>
<evidence type="ECO:0000259" key="1">
    <source>
        <dbReference type="Pfam" id="PF00665"/>
    </source>
</evidence>
<dbReference type="Pfam" id="PF00665">
    <property type="entry name" value="rve"/>
    <property type="match status" value="1"/>
</dbReference>
<dbReference type="Gene3D" id="3.30.420.10">
    <property type="entry name" value="Ribonuclease H-like superfamily/Ribonuclease H"/>
    <property type="match status" value="1"/>
</dbReference>
<sequence>MVVIPMQLQSTMVRNVHQGHQVGESTVHCVKCCIGRECVQQFFKKVPISLCGCRTKFHMVLGSSSQDLFKHALNEDITAAHVISVTKAHFAHYGVPDKSRSDNGSQYVSPEFANFGKAYGFQLITRSYM</sequence>
<dbReference type="AlphaFoldDB" id="A0AAD9QNP4"/>
<dbReference type="InterPro" id="IPR012337">
    <property type="entry name" value="RNaseH-like_sf"/>
</dbReference>
<dbReference type="GO" id="GO:0015074">
    <property type="term" value="P:DNA integration"/>
    <property type="evidence" value="ECO:0007669"/>
    <property type="project" value="InterPro"/>
</dbReference>
<dbReference type="InterPro" id="IPR050951">
    <property type="entry name" value="Retrovirus_Pol_polyprotein"/>
</dbReference>
<dbReference type="PANTHER" id="PTHR37984:SF5">
    <property type="entry name" value="PROTEIN NYNRIN-LIKE"/>
    <property type="match status" value="1"/>
</dbReference>
<reference evidence="2" key="2">
    <citation type="journal article" date="2023" name="Science">
        <title>Genomic signatures of disease resistance in endangered staghorn corals.</title>
        <authorList>
            <person name="Vollmer S.V."/>
            <person name="Selwyn J.D."/>
            <person name="Despard B.A."/>
            <person name="Roesel C.L."/>
        </authorList>
    </citation>
    <scope>NUCLEOTIDE SEQUENCE</scope>
    <source>
        <strain evidence="2">K2</strain>
    </source>
</reference>
<dbReference type="Proteomes" id="UP001249851">
    <property type="component" value="Unassembled WGS sequence"/>
</dbReference>
<feature type="domain" description="Integrase catalytic" evidence="1">
    <location>
        <begin position="44"/>
        <end position="123"/>
    </location>
</feature>
<keyword evidence="3" id="KW-1185">Reference proteome</keyword>
<dbReference type="GO" id="GO:0003676">
    <property type="term" value="F:nucleic acid binding"/>
    <property type="evidence" value="ECO:0007669"/>
    <property type="project" value="InterPro"/>
</dbReference>
<dbReference type="SUPFAM" id="SSF53098">
    <property type="entry name" value="Ribonuclease H-like"/>
    <property type="match status" value="1"/>
</dbReference>
<dbReference type="EMBL" id="JARQWQ010000022">
    <property type="protein sequence ID" value="KAK2564623.1"/>
    <property type="molecule type" value="Genomic_DNA"/>
</dbReference>
<dbReference type="PANTHER" id="PTHR37984">
    <property type="entry name" value="PROTEIN CBG26694"/>
    <property type="match status" value="1"/>
</dbReference>